<keyword evidence="1" id="KW-0472">Membrane</keyword>
<keyword evidence="3" id="KW-1185">Reference proteome</keyword>
<keyword evidence="1" id="KW-0812">Transmembrane</keyword>
<dbReference type="RefSeq" id="WP_280599993.1">
    <property type="nucleotide sequence ID" value="NZ_JARXRN010000020.1"/>
</dbReference>
<evidence type="ECO:0000256" key="1">
    <source>
        <dbReference type="SAM" id="Phobius"/>
    </source>
</evidence>
<proteinExistence type="predicted"/>
<sequence length="201" mass="21527">MIALLSMFAFALALVVALVTAVVVAPRAMLALSACAAVLAGGGCAAMVHAHRLGHVPPALGVWQVVYAEEEAWGFGPGGNEAGFIAYRLPGGAARTIAAGGVDYLERMPPPEASRRWRGRYSGWRATPLAPDGRWPPDPTTGRHEILQYVCAYGFCIDADRDQLRAAAEAVNTPGSYYAYGRIGMIVVSPRTRRVYYLYNG</sequence>
<protein>
    <submittedName>
        <fullName evidence="2">Uncharacterized protein</fullName>
    </submittedName>
</protein>
<gene>
    <name evidence="2" type="ORF">QFW80_03985</name>
</gene>
<feature type="transmembrane region" description="Helical" evidence="1">
    <location>
        <begin position="31"/>
        <end position="50"/>
    </location>
</feature>
<organism evidence="2 3">
    <name type="scientific">Luteimonas rhizosphaericola</name>
    <dbReference type="NCBI Taxonomy" id="3042024"/>
    <lineage>
        <taxon>Bacteria</taxon>
        <taxon>Pseudomonadati</taxon>
        <taxon>Pseudomonadota</taxon>
        <taxon>Gammaproteobacteria</taxon>
        <taxon>Lysobacterales</taxon>
        <taxon>Lysobacteraceae</taxon>
        <taxon>Luteimonas</taxon>
    </lineage>
</organism>
<comment type="caution">
    <text evidence="2">The sequence shown here is derived from an EMBL/GenBank/DDBJ whole genome shotgun (WGS) entry which is preliminary data.</text>
</comment>
<accession>A0ABT6JGS9</accession>
<reference evidence="2 3" key="1">
    <citation type="submission" date="2023-04" db="EMBL/GenBank/DDBJ databases">
        <title>Luteimonas sp. M1R5S18.</title>
        <authorList>
            <person name="Sun J.-Q."/>
        </authorList>
    </citation>
    <scope>NUCLEOTIDE SEQUENCE [LARGE SCALE GENOMIC DNA]</scope>
    <source>
        <strain evidence="2 3">M1R5S18</strain>
    </source>
</reference>
<evidence type="ECO:0000313" key="3">
    <source>
        <dbReference type="Proteomes" id="UP001156831"/>
    </source>
</evidence>
<keyword evidence="1" id="KW-1133">Transmembrane helix</keyword>
<dbReference type="EMBL" id="JARXRN010000020">
    <property type="protein sequence ID" value="MDH5829680.1"/>
    <property type="molecule type" value="Genomic_DNA"/>
</dbReference>
<evidence type="ECO:0000313" key="2">
    <source>
        <dbReference type="EMBL" id="MDH5829680.1"/>
    </source>
</evidence>
<dbReference type="Proteomes" id="UP001156831">
    <property type="component" value="Unassembled WGS sequence"/>
</dbReference>
<name>A0ABT6JGS9_9GAMM</name>